<protein>
    <recommendedName>
        <fullName evidence="2 10">FAD:protein FMN transferase</fullName>
        <ecNumber evidence="1 10">2.7.1.180</ecNumber>
    </recommendedName>
    <alternativeName>
        <fullName evidence="8 10">Flavin transferase</fullName>
    </alternativeName>
</protein>
<evidence type="ECO:0000256" key="3">
    <source>
        <dbReference type="ARBA" id="ARBA00022630"/>
    </source>
</evidence>
<comment type="catalytic activity">
    <reaction evidence="9 10 12">
        <text>L-threonyl-[protein] + FAD = FMN-L-threonyl-[protein] + AMP + H(+)</text>
        <dbReference type="Rhea" id="RHEA:36847"/>
        <dbReference type="Rhea" id="RHEA-COMP:11060"/>
        <dbReference type="Rhea" id="RHEA-COMP:11061"/>
        <dbReference type="ChEBI" id="CHEBI:15378"/>
        <dbReference type="ChEBI" id="CHEBI:30013"/>
        <dbReference type="ChEBI" id="CHEBI:57692"/>
        <dbReference type="ChEBI" id="CHEBI:74257"/>
        <dbReference type="ChEBI" id="CHEBI:456215"/>
        <dbReference type="EC" id="2.7.1.180"/>
    </reaction>
</comment>
<keyword evidence="6 10" id="KW-0274">FAD</keyword>
<keyword evidence="7 10" id="KW-0460">Magnesium</keyword>
<keyword evidence="12" id="KW-0449">Lipoprotein</keyword>
<evidence type="ECO:0000256" key="6">
    <source>
        <dbReference type="ARBA" id="ARBA00022827"/>
    </source>
</evidence>
<reference evidence="13 14" key="1">
    <citation type="submission" date="2017-09" db="EMBL/GenBank/DDBJ databases">
        <title>Depth-based differentiation of microbial function through sediment-hosted aquifers and enrichment of novel symbionts in the deep terrestrial subsurface.</title>
        <authorList>
            <person name="Probst A.J."/>
            <person name="Ladd B."/>
            <person name="Jarett J.K."/>
            <person name="Geller-Mcgrath D.E."/>
            <person name="Sieber C.M."/>
            <person name="Emerson J.B."/>
            <person name="Anantharaman K."/>
            <person name="Thomas B.C."/>
            <person name="Malmstrom R."/>
            <person name="Stieglmeier M."/>
            <person name="Klingl A."/>
            <person name="Woyke T."/>
            <person name="Ryan C.M."/>
            <person name="Banfield J.F."/>
        </authorList>
    </citation>
    <scope>NUCLEOTIDE SEQUENCE [LARGE SCALE GENOMIC DNA]</scope>
    <source>
        <strain evidence="13">CG12_big_fil_rev_8_21_14_0_65_43_15</strain>
    </source>
</reference>
<dbReference type="InterPro" id="IPR024932">
    <property type="entry name" value="ApbE"/>
</dbReference>
<feature type="binding site" evidence="11">
    <location>
        <position position="174"/>
    </location>
    <ligand>
        <name>Mg(2+)</name>
        <dbReference type="ChEBI" id="CHEBI:18420"/>
    </ligand>
</feature>
<keyword evidence="12" id="KW-0472">Membrane</keyword>
<evidence type="ECO:0000256" key="7">
    <source>
        <dbReference type="ARBA" id="ARBA00022842"/>
    </source>
</evidence>
<evidence type="ECO:0000256" key="4">
    <source>
        <dbReference type="ARBA" id="ARBA00022679"/>
    </source>
</evidence>
<comment type="subcellular location">
    <subcellularLocation>
        <location evidence="12">Cell inner membrane</location>
        <topology evidence="12">Lipid-anchor</topology>
        <orientation evidence="12">Periplasmic side</orientation>
    </subcellularLocation>
</comment>
<dbReference type="InterPro" id="IPR003374">
    <property type="entry name" value="ApbE-like_sf"/>
</dbReference>
<comment type="similarity">
    <text evidence="10 12">Belongs to the ApbE family.</text>
</comment>
<proteinExistence type="inferred from homology"/>
<evidence type="ECO:0000313" key="14">
    <source>
        <dbReference type="Proteomes" id="UP000231267"/>
    </source>
</evidence>
<dbReference type="GO" id="GO:0046872">
    <property type="term" value="F:metal ion binding"/>
    <property type="evidence" value="ECO:0007669"/>
    <property type="project" value="UniProtKB-UniRule"/>
</dbReference>
<feature type="binding site" evidence="11">
    <location>
        <position position="287"/>
    </location>
    <ligand>
        <name>Mg(2+)</name>
        <dbReference type="ChEBI" id="CHEBI:18420"/>
    </ligand>
</feature>
<comment type="function">
    <text evidence="12">Flavin transferase that catalyzes the transfer of the FMN moiety of FAD and its covalent binding to the hydroxyl group of a threonine residue in a target flavoprotein.</text>
</comment>
<evidence type="ECO:0000256" key="8">
    <source>
        <dbReference type="ARBA" id="ARBA00031306"/>
    </source>
</evidence>
<organism evidence="13 14">
    <name type="scientific">Candidatus Taenaricola geysiri</name>
    <dbReference type="NCBI Taxonomy" id="1974752"/>
    <lineage>
        <taxon>Bacteria</taxon>
        <taxon>Pseudomonadati</taxon>
        <taxon>Candidatus Omnitrophota</taxon>
        <taxon>Candidatus Taenaricola</taxon>
    </lineage>
</organism>
<keyword evidence="12" id="KW-1003">Cell membrane</keyword>
<evidence type="ECO:0000256" key="11">
    <source>
        <dbReference type="PIRSR" id="PIRSR006268-2"/>
    </source>
</evidence>
<evidence type="ECO:0000256" key="10">
    <source>
        <dbReference type="PIRNR" id="PIRNR006268"/>
    </source>
</evidence>
<keyword evidence="4 10" id="KW-0808">Transferase</keyword>
<dbReference type="PIRSF" id="PIRSF006268">
    <property type="entry name" value="ApbE"/>
    <property type="match status" value="1"/>
</dbReference>
<feature type="binding site" evidence="11">
    <location>
        <position position="291"/>
    </location>
    <ligand>
        <name>Mg(2+)</name>
        <dbReference type="ChEBI" id="CHEBI:18420"/>
    </ligand>
</feature>
<evidence type="ECO:0000256" key="9">
    <source>
        <dbReference type="ARBA" id="ARBA00048540"/>
    </source>
</evidence>
<dbReference type="Proteomes" id="UP000231267">
    <property type="component" value="Unassembled WGS sequence"/>
</dbReference>
<comment type="caution">
    <text evidence="13">The sequence shown here is derived from an EMBL/GenBank/DDBJ whole genome shotgun (WGS) entry which is preliminary data.</text>
</comment>
<evidence type="ECO:0000256" key="1">
    <source>
        <dbReference type="ARBA" id="ARBA00011955"/>
    </source>
</evidence>
<keyword evidence="3 10" id="KW-0285">Flavoprotein</keyword>
<dbReference type="PANTHER" id="PTHR30040:SF2">
    <property type="entry name" value="FAD:PROTEIN FMN TRANSFERASE"/>
    <property type="match status" value="1"/>
</dbReference>
<keyword evidence="12" id="KW-0997">Cell inner membrane</keyword>
<evidence type="ECO:0000256" key="2">
    <source>
        <dbReference type="ARBA" id="ARBA00016337"/>
    </source>
</evidence>
<keyword evidence="5 10" id="KW-0479">Metal-binding</keyword>
<dbReference type="SUPFAM" id="SSF143631">
    <property type="entry name" value="ApbE-like"/>
    <property type="match status" value="1"/>
</dbReference>
<dbReference type="AlphaFoldDB" id="A0A2J0LG10"/>
<comment type="cofactor">
    <cofactor evidence="11">
        <name>Mg(2+)</name>
        <dbReference type="ChEBI" id="CHEBI:18420"/>
    </cofactor>
    <cofactor evidence="11">
        <name>Mn(2+)</name>
        <dbReference type="ChEBI" id="CHEBI:29035"/>
    </cofactor>
    <text evidence="11">Magnesium. Can also use manganese.</text>
</comment>
<dbReference type="Gene3D" id="3.10.520.10">
    <property type="entry name" value="ApbE-like domains"/>
    <property type="match status" value="1"/>
</dbReference>
<dbReference type="Pfam" id="PF02424">
    <property type="entry name" value="ApbE"/>
    <property type="match status" value="1"/>
</dbReference>
<evidence type="ECO:0000313" key="13">
    <source>
        <dbReference type="EMBL" id="PIW66778.1"/>
    </source>
</evidence>
<name>A0A2J0LG10_9BACT</name>
<evidence type="ECO:0000256" key="12">
    <source>
        <dbReference type="RuleBase" id="RU363002"/>
    </source>
</evidence>
<dbReference type="PANTHER" id="PTHR30040">
    <property type="entry name" value="THIAMINE BIOSYNTHESIS LIPOPROTEIN APBE"/>
    <property type="match status" value="1"/>
</dbReference>
<accession>A0A2J0LG10</accession>
<dbReference type="PROSITE" id="PS51257">
    <property type="entry name" value="PROKAR_LIPOPROTEIN"/>
    <property type="match status" value="1"/>
</dbReference>
<gene>
    <name evidence="13" type="ORF">COW11_01645</name>
</gene>
<sequence length="334" mass="36680">MRRHLFVILSIFLLLSGCANWGVVDKTRMLMGTQVQIIVSGSGFTRVAKTAAIDKAFERIKEIESLLSVYDATSEISKVNSFADARPITVSDDTIRVIKKADEISKITGGAFDITIAPLVNLWGFGPRGVILNKPKEREIHNALRLVGMRNIKIDYARKTIRFLRSGVRLDLSGIAKGYAVDCAIETLKSEGIKNAMVNAGGDIYCIGKVSPGRQWRIGIQNPRHKNEIIDTVDIEDSAIATSGDYERFSFYSGVRVSHIIDPRTGEPKSSVPASVSIKAADCMTADAFATAVFVLGPDKGLDFLSKVASVEGMIIIEKKDRFEAYRTDGFKKK</sequence>
<dbReference type="GO" id="GO:0016740">
    <property type="term" value="F:transferase activity"/>
    <property type="evidence" value="ECO:0007669"/>
    <property type="project" value="UniProtKB-UniRule"/>
</dbReference>
<evidence type="ECO:0000256" key="5">
    <source>
        <dbReference type="ARBA" id="ARBA00022723"/>
    </source>
</evidence>
<dbReference type="EMBL" id="PFGP01000030">
    <property type="protein sequence ID" value="PIW66778.1"/>
    <property type="molecule type" value="Genomic_DNA"/>
</dbReference>
<dbReference type="EC" id="2.7.1.180" evidence="1 10"/>
<dbReference type="GO" id="GO:0005886">
    <property type="term" value="C:plasma membrane"/>
    <property type="evidence" value="ECO:0007669"/>
    <property type="project" value="UniProtKB-SubCell"/>
</dbReference>